<evidence type="ECO:0000313" key="3">
    <source>
        <dbReference type="EMBL" id="CAI2385099.1"/>
    </source>
</evidence>
<evidence type="ECO:0000313" key="4">
    <source>
        <dbReference type="Proteomes" id="UP001295684"/>
    </source>
</evidence>
<feature type="region of interest" description="Disordered" evidence="2">
    <location>
        <begin position="616"/>
        <end position="635"/>
    </location>
</feature>
<evidence type="ECO:0000256" key="1">
    <source>
        <dbReference type="ARBA" id="ARBA00022737"/>
    </source>
</evidence>
<feature type="compositionally biased region" description="Polar residues" evidence="2">
    <location>
        <begin position="1313"/>
        <end position="1322"/>
    </location>
</feature>
<feature type="region of interest" description="Disordered" evidence="2">
    <location>
        <begin position="1299"/>
        <end position="1322"/>
    </location>
</feature>
<proteinExistence type="predicted"/>
<evidence type="ECO:0000256" key="2">
    <source>
        <dbReference type="SAM" id="MobiDB-lite"/>
    </source>
</evidence>
<gene>
    <name evidence="3" type="ORF">ECRASSUSDP1_LOCUS26641</name>
</gene>
<dbReference type="InterPro" id="IPR000408">
    <property type="entry name" value="Reg_chr_condens"/>
</dbReference>
<feature type="compositionally biased region" description="Basic residues" evidence="2">
    <location>
        <begin position="773"/>
        <end position="784"/>
    </location>
</feature>
<feature type="region of interest" description="Disordered" evidence="2">
    <location>
        <begin position="651"/>
        <end position="670"/>
    </location>
</feature>
<dbReference type="InterPro" id="IPR051625">
    <property type="entry name" value="Signaling_Regulatory_Domain"/>
</dbReference>
<accession>A0AAD2D8B4</accession>
<dbReference type="Gene3D" id="2.130.10.30">
    <property type="entry name" value="Regulator of chromosome condensation 1/beta-lactamase-inhibitor protein II"/>
    <property type="match status" value="1"/>
</dbReference>
<dbReference type="Pfam" id="PF00415">
    <property type="entry name" value="RCC1"/>
    <property type="match status" value="1"/>
</dbReference>
<dbReference type="EMBL" id="CAMPGE010027473">
    <property type="protein sequence ID" value="CAI2385099.1"/>
    <property type="molecule type" value="Genomic_DNA"/>
</dbReference>
<feature type="compositionally biased region" description="Low complexity" evidence="2">
    <location>
        <begin position="965"/>
        <end position="978"/>
    </location>
</feature>
<reference evidence="3" key="1">
    <citation type="submission" date="2023-07" db="EMBL/GenBank/DDBJ databases">
        <authorList>
            <consortium name="AG Swart"/>
            <person name="Singh M."/>
            <person name="Singh A."/>
            <person name="Seah K."/>
            <person name="Emmerich C."/>
        </authorList>
    </citation>
    <scope>NUCLEOTIDE SEQUENCE</scope>
    <source>
        <strain evidence="3">DP1</strain>
    </source>
</reference>
<sequence length="1706" mass="196177">MKSGFLLFNPEELCQKALNEDDQSCFTMEKTSHKMKQFILNTSSAYFINNRNKIFSWGESILNFKSFNKDSGYNEAVTGLRKSLKKRKKSLQKYLSMCKNPLSKSCTAFPKLNAMSSGLANSKNRRSYPTIEDLSEIHEEEEKDLLPLLSQSIPTEIVCTGNIKIKNLKCSEKCMLFLTEEGTLFSCGNDPSKTGVLGQGKVYHLDSPEPIQTLLDYKVKNYDICQTHACATESSGKLFTWGKNTSYQCGLKGPKFIRKPVIVEIYKAAEVKEAQVSRGYTAFKTSGGYLYVMGNIKSKNNTNDGSDLEVFHQIQGISNYFIRTFICTPKFITILTQTGELLYIDHEYKITKIHSDSCKKSKVRDDRIESLAVTKDHIISLSRNRLYIWKPVKAKPPIHPAHGRQASALNNSRGTISSERNHIEQCLNINAAQSEGGTKEEHKRCSSQINNLLKPRNSVSPIPTTCLTKTTDFTCKSFKITEKEKLYECKLGEGICQKYCVIYYISQSLNVQCSPISSYLSSSLISGIEKPFLKECIRNPSVFRNVNTKERWKSILESAIEDESVRNSESFCSKSNGYSMIRDILKSESCGSLRDNQNRNRFNNVKSRIQSLQNLHQQKDAKRAKSHSLSSSEKTFTDKIEHFERLLSQMKNSPTLKHNQKRIDDQANNSSKKQLVDSFGEAPNEPIQKMELVPELDLDCQDENKKLSEEDTPEIEETEAPKSNLFNLVSLCRKKNENNEEEKFAIKKPESGTLDTNYPTEEGIEQESITEQRRKHKREHKRMKPKVELDNITKTLQFEETKEEPQQDLTYIPNPFEISCDEEIQAIEEVSNETFSTINDDKELVKQDGSLFGCPQTTIINEEHSFSEKGSEVKHIQESGDKQYNITSISFQKKESEKDSKGGIDPSPMVYSPDFERNGSRNSELLLGNDSIIHSMKKFSEKDSFHTAIAPIQSLSNTKMKESEPSVNINSPNPLNSSIHQQENQWPREFIQKLNRLKTDVDCRLQKEFFAYLKDYCNKQKNHEVEQRQVNARLSILKGASHAFSLVFKQIQKKLVINSFNEIKTYCLEKKIATSFRNSFASNYFKDEHSPMQDLDPHKVGRYNLYLLLKNSNINTQLTKFVKVCESLEKRNLKEAFLNFKSLQFCSIHKIKQIEERKQKEFLSLKQECEQKLQRAEKSFCSKSDLMTQHISDLQNKNQHFENTLRRSSLRMIHALFDKTRRRYALEFLKRLKEFCSEDDNDSINSRITLKNSEASGCQLPLKIQETDPAVFETRMRPFDNKRVINKILEKQEINSSISCHSERGRNKPAKVSKNNSFADSASNKLNSENSSYCSNNHLQKFSKLSISEKSSNVKVKPDSERATPTNCQIVLGDFGNLGKATQQLSTAEFRSHHSSEKHYSAPVSPPKEKIICKPEKVKTAKRDHRDYLTSKDVQKMQEMIDLEPDNGTQAPYIRRSSKKNGECDEVHAEPFEIIESEYFKKLIKEGPKYSKKLVEMTPKNLNFETEKTEKKIQTSSFLEHDFYDPRNNTNWNTTKSSADNIHQTMEEKRTFNSLASLRNLIDKPINLGHIKKQKKEKNFIAQNIKNITKYKNKKNKVKKKENIVPLNDSKFSYIHTLASKKPADRYNNHNSNSRRSLEPKISLQEIDSCVNRRETFLMNTQTPLLNDKHLNIFIQTSLDESIDSDCELQIKCSQNDEISILEEYI</sequence>
<dbReference type="PANTHER" id="PTHR22872:SF2">
    <property type="entry name" value="INHIBITOR OF BRUTON TYROSINE KINASE"/>
    <property type="match status" value="1"/>
</dbReference>
<protein>
    <submittedName>
        <fullName evidence="3">Uncharacterized protein</fullName>
    </submittedName>
</protein>
<feature type="region of interest" description="Disordered" evidence="2">
    <location>
        <begin position="750"/>
        <end position="784"/>
    </location>
</feature>
<keyword evidence="4" id="KW-1185">Reference proteome</keyword>
<dbReference type="PANTHER" id="PTHR22872">
    <property type="entry name" value="BTK-BINDING PROTEIN-RELATED"/>
    <property type="match status" value="1"/>
</dbReference>
<name>A0AAD2D8B4_EUPCR</name>
<keyword evidence="1" id="KW-0677">Repeat</keyword>
<organism evidence="3 4">
    <name type="scientific">Euplotes crassus</name>
    <dbReference type="NCBI Taxonomy" id="5936"/>
    <lineage>
        <taxon>Eukaryota</taxon>
        <taxon>Sar</taxon>
        <taxon>Alveolata</taxon>
        <taxon>Ciliophora</taxon>
        <taxon>Intramacronucleata</taxon>
        <taxon>Spirotrichea</taxon>
        <taxon>Hypotrichia</taxon>
        <taxon>Euplotida</taxon>
        <taxon>Euplotidae</taxon>
        <taxon>Moneuplotes</taxon>
    </lineage>
</organism>
<dbReference type="SUPFAM" id="SSF50985">
    <property type="entry name" value="RCC1/BLIP-II"/>
    <property type="match status" value="1"/>
</dbReference>
<dbReference type="InterPro" id="IPR009091">
    <property type="entry name" value="RCC1/BLIP-II"/>
</dbReference>
<comment type="caution">
    <text evidence="3">The sequence shown here is derived from an EMBL/GenBank/DDBJ whole genome shotgun (WGS) entry which is preliminary data.</text>
</comment>
<dbReference type="Proteomes" id="UP001295684">
    <property type="component" value="Unassembled WGS sequence"/>
</dbReference>
<feature type="region of interest" description="Disordered" evidence="2">
    <location>
        <begin position="963"/>
        <end position="982"/>
    </location>
</feature>